<dbReference type="Gene3D" id="3.40.50.720">
    <property type="entry name" value="NAD(P)-binding Rossmann-like Domain"/>
    <property type="match status" value="1"/>
</dbReference>
<organism evidence="3">
    <name type="scientific">Quercus suber</name>
    <name type="common">Cork oak</name>
    <dbReference type="NCBI Taxonomy" id="58331"/>
    <lineage>
        <taxon>Eukaryota</taxon>
        <taxon>Viridiplantae</taxon>
        <taxon>Streptophyta</taxon>
        <taxon>Embryophyta</taxon>
        <taxon>Tracheophyta</taxon>
        <taxon>Spermatophyta</taxon>
        <taxon>Magnoliopsida</taxon>
        <taxon>eudicotyledons</taxon>
        <taxon>Gunneridae</taxon>
        <taxon>Pentapetalae</taxon>
        <taxon>rosids</taxon>
        <taxon>fabids</taxon>
        <taxon>Fagales</taxon>
        <taxon>Fagaceae</taxon>
        <taxon>Quercus</taxon>
    </lineage>
</organism>
<evidence type="ECO:0000256" key="2">
    <source>
        <dbReference type="ARBA" id="ARBA00023002"/>
    </source>
</evidence>
<evidence type="ECO:0000256" key="1">
    <source>
        <dbReference type="ARBA" id="ARBA00022857"/>
    </source>
</evidence>
<reference evidence="3" key="3">
    <citation type="submission" date="2023-07" db="EMBL/GenBank/DDBJ databases">
        <title>An improved reference 1 genome and first organelle genomes of Quercus suber.</title>
        <authorList>
            <consortium name="Genosuber Consortium"/>
            <person name="Usie A."/>
            <person name="Serra O."/>
            <person name="Barros P."/>
        </authorList>
    </citation>
    <scope>NUCLEOTIDE SEQUENCE</scope>
    <source>
        <strain evidence="3">HL8</strain>
        <tissue evidence="3">Leaves</tissue>
    </source>
</reference>
<keyword evidence="2" id="KW-0560">Oxidoreductase</keyword>
<dbReference type="AlphaFoldDB" id="A0AAW0M8Y2"/>
<gene>
    <name evidence="3" type="ORF">CFP56_006014</name>
</gene>
<reference evidence="3" key="2">
    <citation type="journal article" date="2018" name="Sci. Data">
        <title>The draft genome sequence of cork oak.</title>
        <authorList>
            <person name="Ramos A.M."/>
            <person name="Usie A."/>
            <person name="Barbosa P."/>
            <person name="Barros P.M."/>
            <person name="Capote T."/>
            <person name="Chaves I."/>
            <person name="Simoes F."/>
            <person name="Abreu I."/>
            <person name="Carrasquinho I."/>
            <person name="Faro C."/>
            <person name="Guimaraes J.B."/>
            <person name="Mendonca D."/>
            <person name="Nobrega F."/>
            <person name="Rodrigues L."/>
            <person name="Saibo N.J.M."/>
            <person name="Varela M.C."/>
            <person name="Egas C."/>
            <person name="Matos J."/>
            <person name="Miguel C.M."/>
            <person name="Oliveira M.M."/>
            <person name="Ricardo C.P."/>
            <person name="Goncalves S."/>
        </authorList>
    </citation>
    <scope>NUCLEOTIDE SEQUENCE [LARGE SCALE GENOMIC DNA]</scope>
    <source>
        <strain evidence="3">HL8</strain>
    </source>
</reference>
<accession>A0AAW0M8Y2</accession>
<proteinExistence type="predicted"/>
<dbReference type="SUPFAM" id="SSF51735">
    <property type="entry name" value="NAD(P)-binding Rossmann-fold domains"/>
    <property type="match status" value="1"/>
</dbReference>
<name>A0AAW0M8Y2_QUESU</name>
<dbReference type="PANTHER" id="PTHR42898:SF2">
    <property type="entry name" value="ENOYL-(ACYL CARRIER) REDUCTASE"/>
    <property type="match status" value="1"/>
</dbReference>
<protein>
    <submittedName>
        <fullName evidence="3">Tropinone reductase like protein</fullName>
    </submittedName>
</protein>
<evidence type="ECO:0000313" key="3">
    <source>
        <dbReference type="EMBL" id="KAK7859559.1"/>
    </source>
</evidence>
<dbReference type="InterPro" id="IPR045000">
    <property type="entry name" value="TR"/>
</dbReference>
<sequence length="154" mass="16845">MSQTLFPLPLAPSSSRFSSNLSKTSNLLCPHSPIFSNPTFPHPLTFHSKLRISQPTSITPIRSQPMSHSSTNSNSAPIDNPRWSLCGMTALVTSGTRRIGHAIVEELVGFEARVHTCCRNESELDGCLSGWDNLGFGVTRGNLIYSGRNLLKYS</sequence>
<reference evidence="3" key="1">
    <citation type="submission" date="2017-12" db="EMBL/GenBank/DDBJ databases">
        <authorList>
            <person name="Barbosa P."/>
            <person name="Usie A."/>
            <person name="Ramos A.M."/>
        </authorList>
    </citation>
    <scope>NUCLEOTIDE SEQUENCE</scope>
    <source>
        <strain evidence="3">HL8</strain>
        <tissue evidence="3">Leaves</tissue>
    </source>
</reference>
<dbReference type="InterPro" id="IPR036291">
    <property type="entry name" value="NAD(P)-bd_dom_sf"/>
</dbReference>
<keyword evidence="1" id="KW-0521">NADP</keyword>
<dbReference type="GO" id="GO:0016491">
    <property type="term" value="F:oxidoreductase activity"/>
    <property type="evidence" value="ECO:0007669"/>
    <property type="project" value="UniProtKB-KW"/>
</dbReference>
<dbReference type="EMBL" id="PKMF04000012">
    <property type="protein sequence ID" value="KAK7859559.1"/>
    <property type="molecule type" value="Genomic_DNA"/>
</dbReference>
<comment type="caution">
    <text evidence="3">The sequence shown here is derived from an EMBL/GenBank/DDBJ whole genome shotgun (WGS) entry which is preliminary data.</text>
</comment>
<dbReference type="PANTHER" id="PTHR42898">
    <property type="entry name" value="TROPINONE REDUCTASE"/>
    <property type="match status" value="1"/>
</dbReference>